<reference evidence="3" key="1">
    <citation type="submission" date="2022-12" db="EMBL/GenBank/DDBJ databases">
        <authorList>
            <person name="Petersen C."/>
        </authorList>
    </citation>
    <scope>NUCLEOTIDE SEQUENCE</scope>
    <source>
        <strain evidence="3">IBT 30728</strain>
    </source>
</reference>
<dbReference type="GeneID" id="81623752"/>
<gene>
    <name evidence="3" type="ORF">N7539_003901</name>
</gene>
<dbReference type="AlphaFoldDB" id="A0A9X0BXP4"/>
<name>A0A9X0BXP4_9EURO</name>
<proteinExistence type="predicted"/>
<reference evidence="3" key="2">
    <citation type="journal article" date="2023" name="IMA Fungus">
        <title>Comparative genomic study of the Penicillium genus elucidates a diverse pangenome and 15 lateral gene transfer events.</title>
        <authorList>
            <person name="Petersen C."/>
            <person name="Sorensen T."/>
            <person name="Nielsen M.R."/>
            <person name="Sondergaard T.E."/>
            <person name="Sorensen J.L."/>
            <person name="Fitzpatrick D.A."/>
            <person name="Frisvad J.C."/>
            <person name="Nielsen K.L."/>
        </authorList>
    </citation>
    <scope>NUCLEOTIDE SEQUENCE</scope>
    <source>
        <strain evidence="3">IBT 30728</strain>
    </source>
</reference>
<dbReference type="RefSeq" id="XP_056791044.1">
    <property type="nucleotide sequence ID" value="XM_056933503.1"/>
</dbReference>
<feature type="compositionally biased region" description="Acidic residues" evidence="1">
    <location>
        <begin position="117"/>
        <end position="136"/>
    </location>
</feature>
<protein>
    <recommendedName>
        <fullName evidence="2">DUF1308 domain-containing protein</fullName>
    </recommendedName>
</protein>
<dbReference type="EMBL" id="JAPWDQ010000004">
    <property type="protein sequence ID" value="KAJ5489011.1"/>
    <property type="molecule type" value="Genomic_DNA"/>
</dbReference>
<evidence type="ECO:0000256" key="1">
    <source>
        <dbReference type="SAM" id="MobiDB-lite"/>
    </source>
</evidence>
<feature type="region of interest" description="Disordered" evidence="1">
    <location>
        <begin position="92"/>
        <end position="136"/>
    </location>
</feature>
<sequence length="579" mass="65090">MTHAPADLEARSSPSEQTVLSALKKYIPSPVPPSLKVSEQLHEQCLALLSEVDHLQGLLQQTLRNPQLVEVRQFRSNVIAELKMLQKLEQRFQSHPETTANSKRSKVQNGKSRASDAESDGDEAANEAEEDDDESTVEMRLMHALRSSNLPFYQAVWSIAKDSCRGLSALGKRFYWDAPVKRREKEPKVVAKQGGGGKQPNKDKRKSVFVDIVADDGEEWVKVSTMSESRLLFEMAKKGWERDSEDEYFSDAGSEVKPRRTVLRNFEGSDDDADDDEDELELIKLARDLRKAADATRLRYKHPRLRVVLSKIQEGNVPEIDDLLCEMRSYGVKVVCQDALSEISHGNSDLSHLLPRPFKRFTETLNVDCTLLLALVSDLSHAKEIEVSPSFHRAILRQIEVEKQQPLLPTELWPAMGGHELICTIEAGVRMREIVQLIGTETEKERTKIMMGDAPYTHIDRVSAIEKFQALSDWQVPANWKIPIKVVDAQPAITAAEIEGTLPSLAKQVAEGLSDINHSVFMYGWATGMTTISSNRTIDKQIEATVEKNRGTDETLEGPMVWICDTARSLAGKEKDRRP</sequence>
<feature type="domain" description="DUF1308" evidence="2">
    <location>
        <begin position="365"/>
        <end position="451"/>
    </location>
</feature>
<comment type="caution">
    <text evidence="3">The sequence shown here is derived from an EMBL/GenBank/DDBJ whole genome shotgun (WGS) entry which is preliminary data.</text>
</comment>
<feature type="compositionally biased region" description="Polar residues" evidence="1">
    <location>
        <begin position="95"/>
        <end position="112"/>
    </location>
</feature>
<dbReference type="PANTHER" id="PTHR13379">
    <property type="entry name" value="UNCHARACTERIZED DUF1308"/>
    <property type="match status" value="1"/>
</dbReference>
<accession>A0A9X0BXP4</accession>
<evidence type="ECO:0000313" key="3">
    <source>
        <dbReference type="EMBL" id="KAJ5489011.1"/>
    </source>
</evidence>
<dbReference type="InterPro" id="IPR010733">
    <property type="entry name" value="DUF1308"/>
</dbReference>
<organism evidence="3 4">
    <name type="scientific">Penicillium diatomitis</name>
    <dbReference type="NCBI Taxonomy" id="2819901"/>
    <lineage>
        <taxon>Eukaryota</taxon>
        <taxon>Fungi</taxon>
        <taxon>Dikarya</taxon>
        <taxon>Ascomycota</taxon>
        <taxon>Pezizomycotina</taxon>
        <taxon>Eurotiomycetes</taxon>
        <taxon>Eurotiomycetidae</taxon>
        <taxon>Eurotiales</taxon>
        <taxon>Aspergillaceae</taxon>
        <taxon>Penicillium</taxon>
    </lineage>
</organism>
<keyword evidence="4" id="KW-1185">Reference proteome</keyword>
<evidence type="ECO:0000313" key="4">
    <source>
        <dbReference type="Proteomes" id="UP001148312"/>
    </source>
</evidence>
<dbReference type="PANTHER" id="PTHR13379:SF0">
    <property type="entry name" value="UPF0415 PROTEIN C7ORF25"/>
    <property type="match status" value="1"/>
</dbReference>
<dbReference type="Proteomes" id="UP001148312">
    <property type="component" value="Unassembled WGS sequence"/>
</dbReference>
<evidence type="ECO:0000259" key="2">
    <source>
        <dbReference type="Pfam" id="PF07000"/>
    </source>
</evidence>
<dbReference type="Pfam" id="PF07000">
    <property type="entry name" value="DUF1308"/>
    <property type="match status" value="1"/>
</dbReference>